<organism evidence="2 3">
    <name type="scientific">Aureobasidium pullulans</name>
    <name type="common">Black yeast</name>
    <name type="synonym">Pullularia pullulans</name>
    <dbReference type="NCBI Taxonomy" id="5580"/>
    <lineage>
        <taxon>Eukaryota</taxon>
        <taxon>Fungi</taxon>
        <taxon>Dikarya</taxon>
        <taxon>Ascomycota</taxon>
        <taxon>Pezizomycotina</taxon>
        <taxon>Dothideomycetes</taxon>
        <taxon>Dothideomycetidae</taxon>
        <taxon>Dothideales</taxon>
        <taxon>Saccotheciaceae</taxon>
        <taxon>Aureobasidium</taxon>
    </lineage>
</organism>
<comment type="caution">
    <text evidence="2">The sequence shown here is derived from an EMBL/GenBank/DDBJ whole genome shotgun (WGS) entry which is preliminary data.</text>
</comment>
<feature type="non-terminal residue" evidence="2">
    <location>
        <position position="1"/>
    </location>
</feature>
<feature type="compositionally biased region" description="Polar residues" evidence="1">
    <location>
        <begin position="8"/>
        <end position="20"/>
    </location>
</feature>
<gene>
    <name evidence="2" type="ORF">D6D01_07762</name>
</gene>
<accession>A0A4S9KLQ5</accession>
<evidence type="ECO:0000256" key="1">
    <source>
        <dbReference type="SAM" id="MobiDB-lite"/>
    </source>
</evidence>
<name>A0A4S9KLQ5_AURPU</name>
<dbReference type="EMBL" id="QZBD01000398">
    <property type="protein sequence ID" value="THY16190.1"/>
    <property type="molecule type" value="Genomic_DNA"/>
</dbReference>
<sequence length="202" mass="23888">RGRVYPLRTNNNQPPTTNHLTTPSYRPQTTPFNMCHHPSSTIRTRRIKLVNETNSHGTGRLRMIQYVKFIGNDTYKGHFRNGRPYFVTGARIRAKPKMYRLRKEHADCYQLVITQIERYRELESACEKYWGPMQRDIQNRVRTLFHLSNGETISDKALKYNENLRELDIVEITDADCKTKTYLRETYMIGDTETLQTEHDTD</sequence>
<dbReference type="Proteomes" id="UP000306584">
    <property type="component" value="Unassembled WGS sequence"/>
</dbReference>
<reference evidence="2 3" key="1">
    <citation type="submission" date="2018-10" db="EMBL/GenBank/DDBJ databases">
        <title>Fifty Aureobasidium pullulans genomes reveal a recombining polyextremotolerant generalist.</title>
        <authorList>
            <person name="Gostincar C."/>
            <person name="Turk M."/>
            <person name="Zajc J."/>
            <person name="Gunde-Cimerman N."/>
        </authorList>
    </citation>
    <scope>NUCLEOTIDE SEQUENCE [LARGE SCALE GENOMIC DNA]</scope>
    <source>
        <strain evidence="2 3">EXF-6604</strain>
    </source>
</reference>
<protein>
    <submittedName>
        <fullName evidence="2">Uncharacterized protein</fullName>
    </submittedName>
</protein>
<feature type="region of interest" description="Disordered" evidence="1">
    <location>
        <begin position="1"/>
        <end position="20"/>
    </location>
</feature>
<proteinExistence type="predicted"/>
<evidence type="ECO:0000313" key="3">
    <source>
        <dbReference type="Proteomes" id="UP000306584"/>
    </source>
</evidence>
<dbReference type="AlphaFoldDB" id="A0A4S9KLQ5"/>
<evidence type="ECO:0000313" key="2">
    <source>
        <dbReference type="EMBL" id="THY16190.1"/>
    </source>
</evidence>